<dbReference type="Proteomes" id="UP000294513">
    <property type="component" value="Unassembled WGS sequence"/>
</dbReference>
<dbReference type="OrthoDB" id="3432435at2"/>
<dbReference type="AlphaFoldDB" id="A0A4R5ABL9"/>
<dbReference type="EMBL" id="SMKU01000336">
    <property type="protein sequence ID" value="TDD68576.1"/>
    <property type="molecule type" value="Genomic_DNA"/>
</dbReference>
<organism evidence="1 2">
    <name type="scientific">Actinomadura rubrisoli</name>
    <dbReference type="NCBI Taxonomy" id="2530368"/>
    <lineage>
        <taxon>Bacteria</taxon>
        <taxon>Bacillati</taxon>
        <taxon>Actinomycetota</taxon>
        <taxon>Actinomycetes</taxon>
        <taxon>Streptosporangiales</taxon>
        <taxon>Thermomonosporaceae</taxon>
        <taxon>Actinomadura</taxon>
    </lineage>
</organism>
<dbReference type="RefSeq" id="WP_131902240.1">
    <property type="nucleotide sequence ID" value="NZ_SMKU01000336.1"/>
</dbReference>
<keyword evidence="2" id="KW-1185">Reference proteome</keyword>
<sequence>MTRPRWTCRTCNTVNPGHVQTCRGEDCLAAAAARRTNARIAVNTSWARTPIRSERTEAARRNSPGRLEYWIALLRAEGVVSEADIPAAAENARRAYMGQLVKKRGTKRATETS</sequence>
<evidence type="ECO:0000313" key="1">
    <source>
        <dbReference type="EMBL" id="TDD68576.1"/>
    </source>
</evidence>
<evidence type="ECO:0000313" key="2">
    <source>
        <dbReference type="Proteomes" id="UP000294513"/>
    </source>
</evidence>
<accession>A0A4R5ABL9</accession>
<reference evidence="1 2" key="1">
    <citation type="submission" date="2019-03" db="EMBL/GenBank/DDBJ databases">
        <title>Draft genome sequences of novel Actinobacteria.</title>
        <authorList>
            <person name="Sahin N."/>
            <person name="Ay H."/>
            <person name="Saygin H."/>
        </authorList>
    </citation>
    <scope>NUCLEOTIDE SEQUENCE [LARGE SCALE GENOMIC DNA]</scope>
    <source>
        <strain evidence="1 2">H3C3</strain>
    </source>
</reference>
<name>A0A4R5ABL9_9ACTN</name>
<proteinExistence type="predicted"/>
<comment type="caution">
    <text evidence="1">The sequence shown here is derived from an EMBL/GenBank/DDBJ whole genome shotgun (WGS) entry which is preliminary data.</text>
</comment>
<protein>
    <submittedName>
        <fullName evidence="1">Uncharacterized protein</fullName>
    </submittedName>
</protein>
<gene>
    <name evidence="1" type="ORF">E1298_38240</name>
</gene>